<protein>
    <recommendedName>
        <fullName evidence="3">DNA helicase</fullName>
    </recommendedName>
</protein>
<reference evidence="1" key="1">
    <citation type="submission" date="2023-08" db="EMBL/GenBank/DDBJ databases">
        <authorList>
            <person name="Alioto T."/>
            <person name="Alioto T."/>
            <person name="Gomez Garrido J."/>
        </authorList>
    </citation>
    <scope>NUCLEOTIDE SEQUENCE</scope>
</reference>
<organism evidence="1 2">
    <name type="scientific">Octopus vulgaris</name>
    <name type="common">Common octopus</name>
    <dbReference type="NCBI Taxonomy" id="6645"/>
    <lineage>
        <taxon>Eukaryota</taxon>
        <taxon>Metazoa</taxon>
        <taxon>Spiralia</taxon>
        <taxon>Lophotrochozoa</taxon>
        <taxon>Mollusca</taxon>
        <taxon>Cephalopoda</taxon>
        <taxon>Coleoidea</taxon>
        <taxon>Octopodiformes</taxon>
        <taxon>Octopoda</taxon>
        <taxon>Incirrata</taxon>
        <taxon>Octopodidae</taxon>
        <taxon>Octopus</taxon>
    </lineage>
</organism>
<dbReference type="PANTHER" id="PTHR47642">
    <property type="entry name" value="ATP-DEPENDENT DNA HELICASE"/>
    <property type="match status" value="1"/>
</dbReference>
<dbReference type="AlphaFoldDB" id="A0AA36AK05"/>
<proteinExistence type="predicted"/>
<dbReference type="PANTHER" id="PTHR47642:SF8">
    <property type="entry name" value="ATP-DEPENDENT DNA HELICASE"/>
    <property type="match status" value="1"/>
</dbReference>
<evidence type="ECO:0000313" key="2">
    <source>
        <dbReference type="Proteomes" id="UP001162480"/>
    </source>
</evidence>
<keyword evidence="2" id="KW-1185">Reference proteome</keyword>
<gene>
    <name evidence="1" type="ORF">OCTVUL_1B011267</name>
</gene>
<evidence type="ECO:0008006" key="3">
    <source>
        <dbReference type="Google" id="ProtNLM"/>
    </source>
</evidence>
<dbReference type="Proteomes" id="UP001162480">
    <property type="component" value="Chromosome 2"/>
</dbReference>
<dbReference type="EMBL" id="OX597815">
    <property type="protein sequence ID" value="CAI9717543.1"/>
    <property type="molecule type" value="Genomic_DNA"/>
</dbReference>
<evidence type="ECO:0000313" key="1">
    <source>
        <dbReference type="EMBL" id="CAI9717543.1"/>
    </source>
</evidence>
<name>A0AA36AK05_OCTVU</name>
<accession>A0AA36AK05</accession>
<dbReference type="InterPro" id="IPR051055">
    <property type="entry name" value="PIF1_helicase"/>
</dbReference>
<sequence length="139" mass="15477">MGPPKDGWDAVAPNVEFQHAEDEGVVQERELPQEDQLRNVDLPPELSGNRSELHVHFTAELKTAAFGIEGMILHSALGFNCGHKTSTQYQSTGCEKLHMLCSRLSKLKLLIIDEVSMAGAIDYIHHRLQDICRNSDPDS</sequence>